<sequence length="181" mass="19914">MKKFKNLNLILLSFLLAFSMSACSSDDDAGGDGWSSGSSYYMKAKIDGTDWVASEESVDYDDVYAVLEGEYLLIAGETEDKSITIAIGNYSGPGTYYVGQNEDDFGAMAYYEINTDHFWSNNFSTQELGDLERGKLVVTSDNGDVIQGSFNFNAYNPNGSPSVINITNGEFRSFFVSNWGE</sequence>
<dbReference type="InterPro" id="IPR046219">
    <property type="entry name" value="DUF6252"/>
</dbReference>
<organism evidence="2 3">
    <name type="scientific">Profundicola chukchiensis</name>
    <dbReference type="NCBI Taxonomy" id="2961959"/>
    <lineage>
        <taxon>Bacteria</taxon>
        <taxon>Pseudomonadati</taxon>
        <taxon>Bacteroidota</taxon>
        <taxon>Flavobacteriia</taxon>
        <taxon>Flavobacteriales</taxon>
        <taxon>Weeksellaceae</taxon>
        <taxon>Profundicola</taxon>
    </lineage>
</organism>
<keyword evidence="1" id="KW-0732">Signal</keyword>
<evidence type="ECO:0000313" key="2">
    <source>
        <dbReference type="EMBL" id="MDG4946681.1"/>
    </source>
</evidence>
<evidence type="ECO:0000256" key="1">
    <source>
        <dbReference type="SAM" id="SignalP"/>
    </source>
</evidence>
<feature type="signal peptide" evidence="1">
    <location>
        <begin position="1"/>
        <end position="24"/>
    </location>
</feature>
<proteinExistence type="predicted"/>
<dbReference type="Proteomes" id="UP001152599">
    <property type="component" value="Unassembled WGS sequence"/>
</dbReference>
<accession>A0A9X4RVH7</accession>
<feature type="chain" id="PRO_5040756826" evidence="1">
    <location>
        <begin position="25"/>
        <end position="181"/>
    </location>
</feature>
<dbReference type="RefSeq" id="WP_304421032.1">
    <property type="nucleotide sequence ID" value="NZ_JANCMU010000006.1"/>
</dbReference>
<keyword evidence="3" id="KW-1185">Reference proteome</keyword>
<comment type="caution">
    <text evidence="2">The sequence shown here is derived from an EMBL/GenBank/DDBJ whole genome shotgun (WGS) entry which is preliminary data.</text>
</comment>
<protein>
    <submittedName>
        <fullName evidence="2">DUF6252 family protein</fullName>
    </submittedName>
</protein>
<gene>
    <name evidence="2" type="ORF">NMK71_09655</name>
</gene>
<dbReference type="PROSITE" id="PS51257">
    <property type="entry name" value="PROKAR_LIPOPROTEIN"/>
    <property type="match status" value="1"/>
</dbReference>
<reference evidence="2" key="1">
    <citation type="submission" date="2022-07" db="EMBL/GenBank/DDBJ databases">
        <title>Description and genome-wide analysis of Profundicola chukchiensis gen. nov., sp. nov., marine bacteria isolated from bottom sediments of the Chukchi Sea.</title>
        <authorList>
            <person name="Romanenko L."/>
            <person name="Otstavnykh N."/>
            <person name="Kurilenko V."/>
            <person name="Eremeev V."/>
            <person name="Velansky P."/>
            <person name="Mikhailov V."/>
            <person name="Isaeva M."/>
        </authorList>
    </citation>
    <scope>NUCLEOTIDE SEQUENCE</scope>
    <source>
        <strain evidence="2">KMM 9713</strain>
    </source>
</reference>
<dbReference type="AlphaFoldDB" id="A0A9X4RVH7"/>
<dbReference type="Pfam" id="PF19765">
    <property type="entry name" value="DUF6252"/>
    <property type="match status" value="1"/>
</dbReference>
<name>A0A9X4RVH7_9FLAO</name>
<evidence type="ECO:0000313" key="3">
    <source>
        <dbReference type="Proteomes" id="UP001152599"/>
    </source>
</evidence>
<dbReference type="EMBL" id="JANCMU010000006">
    <property type="protein sequence ID" value="MDG4946681.1"/>
    <property type="molecule type" value="Genomic_DNA"/>
</dbReference>